<dbReference type="EMBL" id="JAUEDM010000001">
    <property type="protein sequence ID" value="KAK3331485.1"/>
    <property type="molecule type" value="Genomic_DNA"/>
</dbReference>
<name>A0AAE0IUU3_9PEZI</name>
<dbReference type="AlphaFoldDB" id="A0AAE0IUU3"/>
<feature type="domain" description="Amidase" evidence="2">
    <location>
        <begin position="56"/>
        <end position="505"/>
    </location>
</feature>
<dbReference type="PANTHER" id="PTHR42678:SF34">
    <property type="entry name" value="OS04G0183300 PROTEIN"/>
    <property type="match status" value="1"/>
</dbReference>
<evidence type="ECO:0000313" key="4">
    <source>
        <dbReference type="Proteomes" id="UP001283341"/>
    </source>
</evidence>
<dbReference type="Pfam" id="PF01425">
    <property type="entry name" value="Amidase"/>
    <property type="match status" value="1"/>
</dbReference>
<dbReference type="InterPro" id="IPR036928">
    <property type="entry name" value="AS_sf"/>
</dbReference>
<protein>
    <submittedName>
        <fullName evidence="3">Amidase signature domain-containing protein</fullName>
    </submittedName>
</protein>
<feature type="signal peptide" evidence="1">
    <location>
        <begin position="1"/>
        <end position="29"/>
    </location>
</feature>
<dbReference type="SUPFAM" id="SSF75304">
    <property type="entry name" value="Amidase signature (AS) enzymes"/>
    <property type="match status" value="1"/>
</dbReference>
<dbReference type="PROSITE" id="PS51257">
    <property type="entry name" value="PROKAR_LIPOPROTEIN"/>
    <property type="match status" value="1"/>
</dbReference>
<organism evidence="3 4">
    <name type="scientific">Apodospora peruviana</name>
    <dbReference type="NCBI Taxonomy" id="516989"/>
    <lineage>
        <taxon>Eukaryota</taxon>
        <taxon>Fungi</taxon>
        <taxon>Dikarya</taxon>
        <taxon>Ascomycota</taxon>
        <taxon>Pezizomycotina</taxon>
        <taxon>Sordariomycetes</taxon>
        <taxon>Sordariomycetidae</taxon>
        <taxon>Sordariales</taxon>
        <taxon>Lasiosphaeriaceae</taxon>
        <taxon>Apodospora</taxon>
    </lineage>
</organism>
<keyword evidence="4" id="KW-1185">Reference proteome</keyword>
<evidence type="ECO:0000256" key="1">
    <source>
        <dbReference type="SAM" id="SignalP"/>
    </source>
</evidence>
<evidence type="ECO:0000313" key="3">
    <source>
        <dbReference type="EMBL" id="KAK3331485.1"/>
    </source>
</evidence>
<proteinExistence type="predicted"/>
<dbReference type="PANTHER" id="PTHR42678">
    <property type="entry name" value="AMIDASE"/>
    <property type="match status" value="1"/>
</dbReference>
<sequence length="540" mass="56861">MARLSNLLTAASAVCLGIACLASCSTVKGVPFPALIDVTIDDLEEGLSRGLFTSVDLVKAYLARIEQINPVLHVINEVNPDALTIAAELDALRASGTTIGPLHGIPIIIKDNIATADKMNNTAGSFALVGAKVPRDSTMAAKLRKAGAIILAKANLSQWANYRSSNSSSGWSAYGGQVTGAYYPNEDPGGSSSGSGVAAGIGLCLATLGTETSGSIISPAQKSNLVGIKPTVGLTSRYLVIPISSHQDTIGPLARTVKDAAIILGAIAGPDQYDNYTSAIPFGDKVPDYVSALNASALSGARIGIPYNALNLTGNPTEMAAFFSAVEIMKSAGATIVDANFTVAQPNTTAVVLGADFVSDLAAYFSELTYNPYDLHSLEDLRNFTQTFANESYPDRDTARWDAALDLGFNNTDIRFWQDYQNNLYWGGEGGLFGAIARNDLDAVIMPTSQSAGRAAIQGAPIVSVPLSYYPATWNVTKNARGLVQQGPNVPFGLGFLGDLFTEEKLISLAYAFEQKTQVRIKGPKPYIAPNIELGDIVGF</sequence>
<reference evidence="3" key="2">
    <citation type="submission" date="2023-06" db="EMBL/GenBank/DDBJ databases">
        <authorList>
            <consortium name="Lawrence Berkeley National Laboratory"/>
            <person name="Haridas S."/>
            <person name="Hensen N."/>
            <person name="Bonometti L."/>
            <person name="Westerberg I."/>
            <person name="Brannstrom I.O."/>
            <person name="Guillou S."/>
            <person name="Cros-Aarteil S."/>
            <person name="Calhoun S."/>
            <person name="Kuo A."/>
            <person name="Mondo S."/>
            <person name="Pangilinan J."/>
            <person name="Riley R."/>
            <person name="Labutti K."/>
            <person name="Andreopoulos B."/>
            <person name="Lipzen A."/>
            <person name="Chen C."/>
            <person name="Yanf M."/>
            <person name="Daum C."/>
            <person name="Ng V."/>
            <person name="Clum A."/>
            <person name="Steindorff A."/>
            <person name="Ohm R."/>
            <person name="Martin F."/>
            <person name="Silar P."/>
            <person name="Natvig D."/>
            <person name="Lalanne C."/>
            <person name="Gautier V."/>
            <person name="Ament-Velasquez S.L."/>
            <person name="Kruys A."/>
            <person name="Hutchinson M.I."/>
            <person name="Powell A.J."/>
            <person name="Barry K."/>
            <person name="Miller A.N."/>
            <person name="Grigoriev I.V."/>
            <person name="Debuchy R."/>
            <person name="Gladieux P."/>
            <person name="Thoren M.H."/>
            <person name="Johannesson H."/>
        </authorList>
    </citation>
    <scope>NUCLEOTIDE SEQUENCE</scope>
    <source>
        <strain evidence="3">CBS 118394</strain>
    </source>
</reference>
<accession>A0AAE0IUU3</accession>
<dbReference type="Proteomes" id="UP001283341">
    <property type="component" value="Unassembled WGS sequence"/>
</dbReference>
<gene>
    <name evidence="3" type="ORF">B0H66DRAFT_507299</name>
</gene>
<keyword evidence="1" id="KW-0732">Signal</keyword>
<comment type="caution">
    <text evidence="3">The sequence shown here is derived from an EMBL/GenBank/DDBJ whole genome shotgun (WGS) entry which is preliminary data.</text>
</comment>
<dbReference type="InterPro" id="IPR023631">
    <property type="entry name" value="Amidase_dom"/>
</dbReference>
<evidence type="ECO:0000259" key="2">
    <source>
        <dbReference type="Pfam" id="PF01425"/>
    </source>
</evidence>
<feature type="chain" id="PRO_5042111657" evidence="1">
    <location>
        <begin position="30"/>
        <end position="540"/>
    </location>
</feature>
<dbReference type="Gene3D" id="3.90.1300.10">
    <property type="entry name" value="Amidase signature (AS) domain"/>
    <property type="match status" value="1"/>
</dbReference>
<reference evidence="3" key="1">
    <citation type="journal article" date="2023" name="Mol. Phylogenet. Evol.">
        <title>Genome-scale phylogeny and comparative genomics of the fungal order Sordariales.</title>
        <authorList>
            <person name="Hensen N."/>
            <person name="Bonometti L."/>
            <person name="Westerberg I."/>
            <person name="Brannstrom I.O."/>
            <person name="Guillou S."/>
            <person name="Cros-Aarteil S."/>
            <person name="Calhoun S."/>
            <person name="Haridas S."/>
            <person name="Kuo A."/>
            <person name="Mondo S."/>
            <person name="Pangilinan J."/>
            <person name="Riley R."/>
            <person name="LaButti K."/>
            <person name="Andreopoulos B."/>
            <person name="Lipzen A."/>
            <person name="Chen C."/>
            <person name="Yan M."/>
            <person name="Daum C."/>
            <person name="Ng V."/>
            <person name="Clum A."/>
            <person name="Steindorff A."/>
            <person name="Ohm R.A."/>
            <person name="Martin F."/>
            <person name="Silar P."/>
            <person name="Natvig D.O."/>
            <person name="Lalanne C."/>
            <person name="Gautier V."/>
            <person name="Ament-Velasquez S.L."/>
            <person name="Kruys A."/>
            <person name="Hutchinson M.I."/>
            <person name="Powell A.J."/>
            <person name="Barry K."/>
            <person name="Miller A.N."/>
            <person name="Grigoriev I.V."/>
            <person name="Debuchy R."/>
            <person name="Gladieux P."/>
            <person name="Hiltunen Thoren M."/>
            <person name="Johannesson H."/>
        </authorList>
    </citation>
    <scope>NUCLEOTIDE SEQUENCE</scope>
    <source>
        <strain evidence="3">CBS 118394</strain>
    </source>
</reference>